<dbReference type="RefSeq" id="WP_095617339.1">
    <property type="nucleotide sequence ID" value="NZ_NSKD01000003.1"/>
</dbReference>
<dbReference type="EMBL" id="NSKD01000003">
    <property type="protein sequence ID" value="PAU80499.1"/>
    <property type="molecule type" value="Genomic_DNA"/>
</dbReference>
<dbReference type="OrthoDB" id="5723059at2"/>
<evidence type="ECO:0000259" key="6">
    <source>
        <dbReference type="PROSITE" id="PS50931"/>
    </source>
</evidence>
<accession>A0A2A2F771</accession>
<dbReference type="InterPro" id="IPR050176">
    <property type="entry name" value="LTTR"/>
</dbReference>
<organism evidence="7 8">
    <name type="scientific">Halovibrio salipaludis</name>
    <dbReference type="NCBI Taxonomy" id="2032626"/>
    <lineage>
        <taxon>Bacteria</taxon>
        <taxon>Pseudomonadati</taxon>
        <taxon>Pseudomonadota</taxon>
        <taxon>Gammaproteobacteria</taxon>
        <taxon>Oceanospirillales</taxon>
        <taxon>Halomonadaceae</taxon>
        <taxon>Halovibrio</taxon>
    </lineage>
</organism>
<dbReference type="GO" id="GO:0003700">
    <property type="term" value="F:DNA-binding transcription factor activity"/>
    <property type="evidence" value="ECO:0007669"/>
    <property type="project" value="InterPro"/>
</dbReference>
<dbReference type="PRINTS" id="PR00039">
    <property type="entry name" value="HTHLYSR"/>
</dbReference>
<evidence type="ECO:0000256" key="1">
    <source>
        <dbReference type="ARBA" id="ARBA00009437"/>
    </source>
</evidence>
<evidence type="ECO:0000313" key="8">
    <source>
        <dbReference type="Proteomes" id="UP000218896"/>
    </source>
</evidence>
<dbReference type="GO" id="GO:0003677">
    <property type="term" value="F:DNA binding"/>
    <property type="evidence" value="ECO:0007669"/>
    <property type="project" value="UniProtKB-KW"/>
</dbReference>
<keyword evidence="3" id="KW-0238">DNA-binding</keyword>
<dbReference type="InterPro" id="IPR036390">
    <property type="entry name" value="WH_DNA-bd_sf"/>
</dbReference>
<sequence>MRTPVLDLNLLQTFLAVADTGTVTAAAERLSYTQSTVSMQLHRLEAMLGVTLHEKEGRGIRFTPEGERLLGHARRLLTLNNEAMNDMKARQVAGSLTLGIPEDYAFLLTPALAYFHQMYPAMQLKVICGASTDLVQQVQASELDLAVVTRQTHSPGGEVIRRDPLVWAVGANQQPSLVDPLPLALYSPGADVFREVAEHALGSAGRHWRLAYSSQSMTGLMPVVVAGLAVVLITRDMLNPQLRALDEKSGLPALPSVEIALHRAPGRPSEPARQLAELIREHVGSEKQ</sequence>
<evidence type="ECO:0000313" key="7">
    <source>
        <dbReference type="EMBL" id="PAU80499.1"/>
    </source>
</evidence>
<dbReference type="Pfam" id="PF00126">
    <property type="entry name" value="HTH_1"/>
    <property type="match status" value="1"/>
</dbReference>
<dbReference type="InterPro" id="IPR005119">
    <property type="entry name" value="LysR_subst-bd"/>
</dbReference>
<dbReference type="PROSITE" id="PS50931">
    <property type="entry name" value="HTH_LYSR"/>
    <property type="match status" value="1"/>
</dbReference>
<name>A0A2A2F771_9GAMM</name>
<proteinExistence type="inferred from homology"/>
<evidence type="ECO:0000256" key="4">
    <source>
        <dbReference type="ARBA" id="ARBA00023163"/>
    </source>
</evidence>
<dbReference type="Pfam" id="PF03466">
    <property type="entry name" value="LysR_substrate"/>
    <property type="match status" value="1"/>
</dbReference>
<feature type="transmembrane region" description="Helical" evidence="5">
    <location>
        <begin position="219"/>
        <end position="238"/>
    </location>
</feature>
<dbReference type="Gene3D" id="3.40.190.10">
    <property type="entry name" value="Periplasmic binding protein-like II"/>
    <property type="match status" value="2"/>
</dbReference>
<evidence type="ECO:0000256" key="2">
    <source>
        <dbReference type="ARBA" id="ARBA00023015"/>
    </source>
</evidence>
<dbReference type="PANTHER" id="PTHR30579">
    <property type="entry name" value="TRANSCRIPTIONAL REGULATOR"/>
    <property type="match status" value="1"/>
</dbReference>
<dbReference type="Proteomes" id="UP000218896">
    <property type="component" value="Unassembled WGS sequence"/>
</dbReference>
<dbReference type="AlphaFoldDB" id="A0A2A2F771"/>
<protein>
    <submittedName>
        <fullName evidence="7">Transcriptional regulator</fullName>
    </submittedName>
</protein>
<dbReference type="Gene3D" id="1.10.10.10">
    <property type="entry name" value="Winged helix-like DNA-binding domain superfamily/Winged helix DNA-binding domain"/>
    <property type="match status" value="1"/>
</dbReference>
<dbReference type="SUPFAM" id="SSF53850">
    <property type="entry name" value="Periplasmic binding protein-like II"/>
    <property type="match status" value="1"/>
</dbReference>
<keyword evidence="8" id="KW-1185">Reference proteome</keyword>
<dbReference type="FunFam" id="1.10.10.10:FF:000001">
    <property type="entry name" value="LysR family transcriptional regulator"/>
    <property type="match status" value="1"/>
</dbReference>
<comment type="similarity">
    <text evidence="1">Belongs to the LysR transcriptional regulatory family.</text>
</comment>
<evidence type="ECO:0000256" key="5">
    <source>
        <dbReference type="SAM" id="Phobius"/>
    </source>
</evidence>
<reference evidence="7 8" key="1">
    <citation type="submission" date="2017-08" db="EMBL/GenBank/DDBJ databases">
        <title>Halovibrio sewagensis sp. nov., isolated from wastewater of high salinity.</title>
        <authorList>
            <person name="Dong X."/>
            <person name="Zhang G."/>
        </authorList>
    </citation>
    <scope>NUCLEOTIDE SEQUENCE [LARGE SCALE GENOMIC DNA]</scope>
    <source>
        <strain evidence="7 8">YL5-2</strain>
    </source>
</reference>
<dbReference type="InterPro" id="IPR000847">
    <property type="entry name" value="LysR_HTH_N"/>
</dbReference>
<dbReference type="SUPFAM" id="SSF46785">
    <property type="entry name" value="Winged helix' DNA-binding domain"/>
    <property type="match status" value="1"/>
</dbReference>
<gene>
    <name evidence="7" type="ORF">CK501_08640</name>
</gene>
<keyword evidence="5" id="KW-0812">Transmembrane</keyword>
<keyword evidence="4" id="KW-0804">Transcription</keyword>
<keyword evidence="2" id="KW-0805">Transcription regulation</keyword>
<dbReference type="InterPro" id="IPR036388">
    <property type="entry name" value="WH-like_DNA-bd_sf"/>
</dbReference>
<feature type="domain" description="HTH lysR-type" evidence="6">
    <location>
        <begin position="6"/>
        <end position="63"/>
    </location>
</feature>
<evidence type="ECO:0000256" key="3">
    <source>
        <dbReference type="ARBA" id="ARBA00023125"/>
    </source>
</evidence>
<keyword evidence="5" id="KW-0472">Membrane</keyword>
<comment type="caution">
    <text evidence="7">The sequence shown here is derived from an EMBL/GenBank/DDBJ whole genome shotgun (WGS) entry which is preliminary data.</text>
</comment>
<keyword evidence="5" id="KW-1133">Transmembrane helix</keyword>
<dbReference type="PANTHER" id="PTHR30579:SF7">
    <property type="entry name" value="HTH-TYPE TRANSCRIPTIONAL REGULATOR LRHA-RELATED"/>
    <property type="match status" value="1"/>
</dbReference>